<dbReference type="Pfam" id="PF13462">
    <property type="entry name" value="Thioredoxin_4"/>
    <property type="match status" value="1"/>
</dbReference>
<sequence length="242" mass="25546">MRFLTALFLLPLALVACSKGETTGNVTAAPVAAAAAPAGQKWQDVVAKTDEGYRMGNPDAPVKVVEYGARLCPGCKQFATTAFQPLIDNYVSTGKVSFEFRDFLIHGPAELGLALMGQCGDPATFFPILEQTYANQDALNDAMIKVPPTQIQALQGKSPVAIVTGWTEAIGGIDFMKQRGMPEAKAKACLADTKKMDAITAVTQKRGGDGTVESTPTVIVDGKPIDNPTWDNVEQALKAAGA</sequence>
<dbReference type="InterPro" id="IPR012336">
    <property type="entry name" value="Thioredoxin-like_fold"/>
</dbReference>
<protein>
    <submittedName>
        <fullName evidence="3">Protein-disulfide isomerase</fullName>
    </submittedName>
</protein>
<evidence type="ECO:0000313" key="3">
    <source>
        <dbReference type="EMBL" id="TPG15472.1"/>
    </source>
</evidence>
<dbReference type="AlphaFoldDB" id="A0A502CRW6"/>
<dbReference type="OrthoDB" id="8478320at2"/>
<evidence type="ECO:0000259" key="2">
    <source>
        <dbReference type="Pfam" id="PF13462"/>
    </source>
</evidence>
<dbReference type="Proteomes" id="UP000318413">
    <property type="component" value="Unassembled WGS sequence"/>
</dbReference>
<evidence type="ECO:0000256" key="1">
    <source>
        <dbReference type="SAM" id="SignalP"/>
    </source>
</evidence>
<organism evidence="3 4">
    <name type="scientific">Sphingomonas oligophenolica</name>
    <dbReference type="NCBI Taxonomy" id="301154"/>
    <lineage>
        <taxon>Bacteria</taxon>
        <taxon>Pseudomonadati</taxon>
        <taxon>Pseudomonadota</taxon>
        <taxon>Alphaproteobacteria</taxon>
        <taxon>Sphingomonadales</taxon>
        <taxon>Sphingomonadaceae</taxon>
        <taxon>Sphingomonas</taxon>
    </lineage>
</organism>
<dbReference type="Gene3D" id="3.40.30.10">
    <property type="entry name" value="Glutaredoxin"/>
    <property type="match status" value="1"/>
</dbReference>
<gene>
    <name evidence="3" type="ORF">EAH84_01295</name>
</gene>
<dbReference type="PROSITE" id="PS51257">
    <property type="entry name" value="PROKAR_LIPOPROTEIN"/>
    <property type="match status" value="1"/>
</dbReference>
<reference evidence="3 4" key="1">
    <citation type="journal article" date="2019" name="Environ. Microbiol.">
        <title>Species interactions and distinct microbial communities in high Arctic permafrost affected cryosols are associated with the CH4 and CO2 gas fluxes.</title>
        <authorList>
            <person name="Altshuler I."/>
            <person name="Hamel J."/>
            <person name="Turney S."/>
            <person name="Magnuson E."/>
            <person name="Levesque R."/>
            <person name="Greer C."/>
            <person name="Whyte L.G."/>
        </authorList>
    </citation>
    <scope>NUCLEOTIDE SEQUENCE [LARGE SCALE GENOMIC DNA]</scope>
    <source>
        <strain evidence="3 4">S5.1</strain>
    </source>
</reference>
<proteinExistence type="predicted"/>
<feature type="domain" description="Thioredoxin-like fold" evidence="2">
    <location>
        <begin position="49"/>
        <end position="238"/>
    </location>
</feature>
<dbReference type="RefSeq" id="WP_140866505.1">
    <property type="nucleotide sequence ID" value="NZ_RCZK01000001.1"/>
</dbReference>
<evidence type="ECO:0000313" key="4">
    <source>
        <dbReference type="Proteomes" id="UP000318413"/>
    </source>
</evidence>
<dbReference type="Gene3D" id="1.10.40.110">
    <property type="match status" value="1"/>
</dbReference>
<dbReference type="InterPro" id="IPR036249">
    <property type="entry name" value="Thioredoxin-like_sf"/>
</dbReference>
<keyword evidence="4" id="KW-1185">Reference proteome</keyword>
<keyword evidence="1" id="KW-0732">Signal</keyword>
<dbReference type="GO" id="GO:0016853">
    <property type="term" value="F:isomerase activity"/>
    <property type="evidence" value="ECO:0007669"/>
    <property type="project" value="UniProtKB-KW"/>
</dbReference>
<keyword evidence="3" id="KW-0413">Isomerase</keyword>
<accession>A0A502CRW6</accession>
<feature type="chain" id="PRO_5021281648" evidence="1">
    <location>
        <begin position="19"/>
        <end position="242"/>
    </location>
</feature>
<dbReference type="SUPFAM" id="SSF52833">
    <property type="entry name" value="Thioredoxin-like"/>
    <property type="match status" value="1"/>
</dbReference>
<comment type="caution">
    <text evidence="3">The sequence shown here is derived from an EMBL/GenBank/DDBJ whole genome shotgun (WGS) entry which is preliminary data.</text>
</comment>
<feature type="signal peptide" evidence="1">
    <location>
        <begin position="1"/>
        <end position="18"/>
    </location>
</feature>
<name>A0A502CRW6_9SPHN</name>
<dbReference type="EMBL" id="RCZK01000001">
    <property type="protein sequence ID" value="TPG15472.1"/>
    <property type="molecule type" value="Genomic_DNA"/>
</dbReference>